<comment type="caution">
    <text evidence="4">The sequence shown here is derived from an EMBL/GenBank/DDBJ whole genome shotgun (WGS) entry which is preliminary data.</text>
</comment>
<evidence type="ECO:0000313" key="5">
    <source>
        <dbReference type="Proteomes" id="UP000480303"/>
    </source>
</evidence>
<keyword evidence="5" id="KW-1185">Reference proteome</keyword>
<dbReference type="PANTHER" id="PTHR43626">
    <property type="entry name" value="ACYL-COA N-ACYLTRANSFERASE"/>
    <property type="match status" value="1"/>
</dbReference>
<accession>A0A6A0BB99</accession>
<name>A0A6A0BB99_9LACT</name>
<keyword evidence="2" id="KW-0012">Acyltransferase</keyword>
<sequence>MTITYEITDEHVDYAAVAALMREVEISSLSTELVEKSFKNSLYKVFAFDEKGQLVACGRALSDGVLQGNIYNIAVSPTQQGKGLGKAIIQNLLVQLDGQIVTLYTHPKTFSYYEQLGFSNLKTGFIRFLPDEKQWFVDEGFIDK</sequence>
<dbReference type="GO" id="GO:0008080">
    <property type="term" value="F:N-acetyltransferase activity"/>
    <property type="evidence" value="ECO:0007669"/>
    <property type="project" value="InterPro"/>
</dbReference>
<dbReference type="InterPro" id="IPR045039">
    <property type="entry name" value="NSI-like"/>
</dbReference>
<dbReference type="Gene3D" id="3.40.630.30">
    <property type="match status" value="1"/>
</dbReference>
<gene>
    <name evidence="4" type="ORF">Hs30E_11730</name>
</gene>
<keyword evidence="1 4" id="KW-0808">Transferase</keyword>
<dbReference type="InterPro" id="IPR016181">
    <property type="entry name" value="Acyl_CoA_acyltransferase"/>
</dbReference>
<evidence type="ECO:0000256" key="2">
    <source>
        <dbReference type="ARBA" id="ARBA00023315"/>
    </source>
</evidence>
<dbReference type="AlphaFoldDB" id="A0A6A0BB99"/>
<dbReference type="GO" id="GO:0005737">
    <property type="term" value="C:cytoplasm"/>
    <property type="evidence" value="ECO:0007669"/>
    <property type="project" value="TreeGrafter"/>
</dbReference>
<dbReference type="EMBL" id="BLLI01000031">
    <property type="protein sequence ID" value="GFH42622.1"/>
    <property type="molecule type" value="Genomic_DNA"/>
</dbReference>
<dbReference type="Proteomes" id="UP000480303">
    <property type="component" value="Unassembled WGS sequence"/>
</dbReference>
<dbReference type="InterPro" id="IPR000182">
    <property type="entry name" value="GNAT_dom"/>
</dbReference>
<proteinExistence type="predicted"/>
<dbReference type="RefSeq" id="WP_172208824.1">
    <property type="nucleotide sequence ID" value="NZ_BLLI01000031.1"/>
</dbReference>
<dbReference type="SUPFAM" id="SSF55729">
    <property type="entry name" value="Acyl-CoA N-acyltransferases (Nat)"/>
    <property type="match status" value="1"/>
</dbReference>
<evidence type="ECO:0000256" key="1">
    <source>
        <dbReference type="ARBA" id="ARBA00022679"/>
    </source>
</evidence>
<evidence type="ECO:0000259" key="3">
    <source>
        <dbReference type="PROSITE" id="PS51186"/>
    </source>
</evidence>
<dbReference type="PROSITE" id="PS51186">
    <property type="entry name" value="GNAT"/>
    <property type="match status" value="1"/>
</dbReference>
<protein>
    <submittedName>
        <fullName evidence="4">N-acetyltransferase</fullName>
    </submittedName>
</protein>
<feature type="domain" description="N-acetyltransferase" evidence="3">
    <location>
        <begin position="3"/>
        <end position="144"/>
    </location>
</feature>
<organism evidence="4 5">
    <name type="scientific">Pseudolactococcus hodotermopsidis</name>
    <dbReference type="NCBI Taxonomy" id="2709157"/>
    <lineage>
        <taxon>Bacteria</taxon>
        <taxon>Bacillati</taxon>
        <taxon>Bacillota</taxon>
        <taxon>Bacilli</taxon>
        <taxon>Lactobacillales</taxon>
        <taxon>Streptococcaceae</taxon>
        <taxon>Pseudolactococcus</taxon>
    </lineage>
</organism>
<dbReference type="PANTHER" id="PTHR43626:SF4">
    <property type="entry name" value="GCN5-RELATED N-ACETYLTRANSFERASE 2, CHLOROPLASTIC"/>
    <property type="match status" value="1"/>
</dbReference>
<evidence type="ECO:0000313" key="4">
    <source>
        <dbReference type="EMBL" id="GFH42622.1"/>
    </source>
</evidence>
<reference evidence="4 5" key="1">
    <citation type="submission" date="2020-02" db="EMBL/GenBank/DDBJ databases">
        <title>Draft genome sequence of Lactococcus sp. Hs30E4-3.</title>
        <authorList>
            <person name="Noda S."/>
            <person name="Yuki M."/>
            <person name="Ohkuma M."/>
        </authorList>
    </citation>
    <scope>NUCLEOTIDE SEQUENCE [LARGE SCALE GENOMIC DNA]</scope>
    <source>
        <strain evidence="4 5">Hs30E4-3</strain>
    </source>
</reference>
<dbReference type="Pfam" id="PF13673">
    <property type="entry name" value="Acetyltransf_10"/>
    <property type="match status" value="1"/>
</dbReference>